<dbReference type="Proteomes" id="UP001055125">
    <property type="component" value="Unassembled WGS sequence"/>
</dbReference>
<feature type="region of interest" description="Disordered" evidence="1">
    <location>
        <begin position="158"/>
        <end position="182"/>
    </location>
</feature>
<proteinExistence type="predicted"/>
<feature type="domain" description="DUF2382" evidence="2">
    <location>
        <begin position="47"/>
        <end position="158"/>
    </location>
</feature>
<evidence type="ECO:0000313" key="4">
    <source>
        <dbReference type="Proteomes" id="UP001055125"/>
    </source>
</evidence>
<comment type="caution">
    <text evidence="3">The sequence shown here is derived from an EMBL/GenBank/DDBJ whole genome shotgun (WGS) entry which is preliminary data.</text>
</comment>
<sequence>MSQNADTSRVAENIVRRDDENSQIADMRDADHLVQGQHSEELVGVVPVVEETVQVGKRAIEQGRVRVSTRTETIEEIRRESLRTDAVGVTRVPIDRIIGEGETAPQVRTEAGITIIPVLEEVLVVEKRLLLKEEVHIQRTTSGEEVEVPVTLRRQQAVIERDGPNADVSQPTSTLTPETHQP</sequence>
<name>A0ABQ4S2A0_9HYPH</name>
<evidence type="ECO:0000256" key="1">
    <source>
        <dbReference type="SAM" id="MobiDB-lite"/>
    </source>
</evidence>
<dbReference type="InterPro" id="IPR019060">
    <property type="entry name" value="DUF2382"/>
</dbReference>
<evidence type="ECO:0000313" key="3">
    <source>
        <dbReference type="EMBL" id="GJD97136.1"/>
    </source>
</evidence>
<feature type="compositionally biased region" description="Polar residues" evidence="1">
    <location>
        <begin position="167"/>
        <end position="182"/>
    </location>
</feature>
<reference evidence="3" key="1">
    <citation type="journal article" date="2021" name="Front. Microbiol.">
        <title>Comprehensive Comparative Genomics and Phenotyping of Methylobacterium Species.</title>
        <authorList>
            <person name="Alessa O."/>
            <person name="Ogura Y."/>
            <person name="Fujitani Y."/>
            <person name="Takami H."/>
            <person name="Hayashi T."/>
            <person name="Sahin N."/>
            <person name="Tani A."/>
        </authorList>
    </citation>
    <scope>NUCLEOTIDE SEQUENCE</scope>
    <source>
        <strain evidence="3">DSM 19015</strain>
    </source>
</reference>
<dbReference type="EMBL" id="BPQP01000078">
    <property type="protein sequence ID" value="GJD97136.1"/>
    <property type="molecule type" value="Genomic_DNA"/>
</dbReference>
<protein>
    <recommendedName>
        <fullName evidence="2">DUF2382 domain-containing protein</fullName>
    </recommendedName>
</protein>
<organism evidence="3 4">
    <name type="scientific">Methylobacterium iners</name>
    <dbReference type="NCBI Taxonomy" id="418707"/>
    <lineage>
        <taxon>Bacteria</taxon>
        <taxon>Pseudomonadati</taxon>
        <taxon>Pseudomonadota</taxon>
        <taxon>Alphaproteobacteria</taxon>
        <taxon>Hyphomicrobiales</taxon>
        <taxon>Methylobacteriaceae</taxon>
        <taxon>Methylobacterium</taxon>
    </lineage>
</organism>
<evidence type="ECO:0000259" key="2">
    <source>
        <dbReference type="Pfam" id="PF09557"/>
    </source>
</evidence>
<keyword evidence="4" id="KW-1185">Reference proteome</keyword>
<reference evidence="3" key="2">
    <citation type="submission" date="2021-08" db="EMBL/GenBank/DDBJ databases">
        <authorList>
            <person name="Tani A."/>
            <person name="Ola A."/>
            <person name="Ogura Y."/>
            <person name="Katsura K."/>
            <person name="Hayashi T."/>
        </authorList>
    </citation>
    <scope>NUCLEOTIDE SEQUENCE</scope>
    <source>
        <strain evidence="3">DSM 19015</strain>
    </source>
</reference>
<accession>A0ABQ4S2A0</accession>
<dbReference type="Pfam" id="PF09557">
    <property type="entry name" value="DUF2382"/>
    <property type="match status" value="1"/>
</dbReference>
<gene>
    <name evidence="3" type="ORF">OCOJLMKI_4364</name>
</gene>
<dbReference type="RefSeq" id="WP_373874852.1">
    <property type="nucleotide sequence ID" value="NZ_BPQP01000078.1"/>
</dbReference>